<dbReference type="PANTHER" id="PTHR40038">
    <property type="entry name" value="MEMBRANE-ASSOCIATED PROTEIN TCAA"/>
    <property type="match status" value="1"/>
</dbReference>
<evidence type="ECO:0000256" key="2">
    <source>
        <dbReference type="SAM" id="Phobius"/>
    </source>
</evidence>
<dbReference type="Pfam" id="PF22820">
    <property type="entry name" value="TcaA_3rd_4th"/>
    <property type="match status" value="2"/>
</dbReference>
<dbReference type="PANTHER" id="PTHR40038:SF1">
    <property type="entry name" value="MEMBRANE-ASSOCIATED PROTEIN TCAA"/>
    <property type="match status" value="1"/>
</dbReference>
<feature type="domain" description="TcaA second" evidence="4">
    <location>
        <begin position="117"/>
        <end position="188"/>
    </location>
</feature>
<comment type="caution">
    <text evidence="6">The sequence shown here is derived from an EMBL/GenBank/DDBJ whole genome shotgun (WGS) entry which is preliminary data.</text>
</comment>
<organism evidence="6 7">
    <name type="scientific">Lactiplantibacillus plantarum</name>
    <name type="common">Lactobacillus plantarum</name>
    <dbReference type="NCBI Taxonomy" id="1590"/>
    <lineage>
        <taxon>Bacteria</taxon>
        <taxon>Bacillati</taxon>
        <taxon>Bacillota</taxon>
        <taxon>Bacilli</taxon>
        <taxon>Lactobacillales</taxon>
        <taxon>Lactobacillaceae</taxon>
        <taxon>Lactiplantibacillus</taxon>
    </lineage>
</organism>
<evidence type="ECO:0000313" key="6">
    <source>
        <dbReference type="EMBL" id="ODO62653.1"/>
    </source>
</evidence>
<evidence type="ECO:0000259" key="5">
    <source>
        <dbReference type="Pfam" id="PF22820"/>
    </source>
</evidence>
<accession>A0A151G533</accession>
<evidence type="ECO:0000259" key="3">
    <source>
        <dbReference type="Pfam" id="PF13240"/>
    </source>
</evidence>
<evidence type="ECO:0000259" key="4">
    <source>
        <dbReference type="Pfam" id="PF22813"/>
    </source>
</evidence>
<gene>
    <name evidence="6" type="ORF">LPJSA22_02671</name>
</gene>
<proteinExistence type="predicted"/>
<feature type="domain" description="TcaA 4th" evidence="5">
    <location>
        <begin position="265"/>
        <end position="337"/>
    </location>
</feature>
<protein>
    <submittedName>
        <fullName evidence="6">Putative membrane protein YvbJ</fullName>
    </submittedName>
</protein>
<dbReference type="RefSeq" id="WP_003644797.1">
    <property type="nucleotide sequence ID" value="NZ_AP028145.1"/>
</dbReference>
<evidence type="ECO:0000313" key="7">
    <source>
        <dbReference type="Proteomes" id="UP000094892"/>
    </source>
</evidence>
<keyword evidence="2" id="KW-0812">Transmembrane</keyword>
<dbReference type="Pfam" id="PF22813">
    <property type="entry name" value="TcaA_2nd"/>
    <property type="match status" value="1"/>
</dbReference>
<dbReference type="EMBL" id="MCOL01000001">
    <property type="protein sequence ID" value="ODO62653.1"/>
    <property type="molecule type" value="Genomic_DNA"/>
</dbReference>
<dbReference type="Proteomes" id="UP000094892">
    <property type="component" value="Unassembled WGS sequence"/>
</dbReference>
<feature type="domain" description="TcaA 4th" evidence="5">
    <location>
        <begin position="191"/>
        <end position="262"/>
    </location>
</feature>
<evidence type="ECO:0000256" key="1">
    <source>
        <dbReference type="SAM" id="MobiDB-lite"/>
    </source>
</evidence>
<keyword evidence="2" id="KW-1133">Transmembrane helix</keyword>
<dbReference type="Pfam" id="PF13240">
    <property type="entry name" value="Zn_Ribbon_1"/>
    <property type="match status" value="1"/>
</dbReference>
<feature type="domain" description="Zinc-ribbon" evidence="3">
    <location>
        <begin position="20"/>
        <end position="42"/>
    </location>
</feature>
<reference evidence="6 7" key="1">
    <citation type="submission" date="2016-08" db="EMBL/GenBank/DDBJ databases">
        <title>Genome sequencing of Lactobacillus plantarum JSA22, isolated from fermented soybean paste.</title>
        <authorList>
            <person name="Choi H.S."/>
        </authorList>
    </citation>
    <scope>NUCLEOTIDE SEQUENCE [LARGE SCALE GENOMIC DNA]</scope>
    <source>
        <strain evidence="6 7">JSA22</strain>
    </source>
</reference>
<feature type="transmembrane region" description="Helical" evidence="2">
    <location>
        <begin position="77"/>
        <end position="96"/>
    </location>
</feature>
<dbReference type="InterPro" id="IPR054529">
    <property type="entry name" value="TcaA_2nd"/>
</dbReference>
<dbReference type="InterPro" id="IPR026870">
    <property type="entry name" value="Zinc_ribbon_dom"/>
</dbReference>
<name>A0A151G533_LACPN</name>
<feature type="region of interest" description="Disordered" evidence="1">
    <location>
        <begin position="46"/>
        <end position="69"/>
    </location>
</feature>
<dbReference type="GO" id="GO:0005886">
    <property type="term" value="C:plasma membrane"/>
    <property type="evidence" value="ECO:0007669"/>
    <property type="project" value="UniProtKB-SubCell"/>
</dbReference>
<dbReference type="PATRIC" id="fig|1590.143.peg.2070"/>
<dbReference type="GeneID" id="77216121"/>
<keyword evidence="2" id="KW-0472">Membrane</keyword>
<dbReference type="AlphaFoldDB" id="A0A151G533"/>
<sequence>MYKQHQFFKAADDRRGQASFCPNCGQAVAATDEFCPNCGFKLHATTDQPSPSVNTAQSTTSSTRKVRQQTQRHMPTWGWGLIAVIVVILIGGYLYGQNYYQPLNQLDRDLTALKTGKGLAKQVTSTDPSLKITNDSVKPMVTYFKNNRKSLASLASSLKSRSATNDYGIQFVKTGKSWLFFDKYQLQVTSVYATLATNHRNVALSVNGKHVATSNKATYEHKIGPYVPGSYTLTAKGTVSGHQITNKGTYYLRANGQTYDLDLRTISFTVNGTPNTTVYINGENEGTINSSGTLALNDIPWSNRMMLTGKYKAGSQTLTAKQTNVSDAEGQDVDLKFAGVMSKDTASDYLNGIFTAVSSYTSTGDLSDASDYDDRTLDDYFVNGTDNTDYKELVQMAKGYYDNDDVLDVTYEPTVLSTVPAAKQQSQITYDVKYDFTNSEDERIQVFRYTATVEKTGGHYKIVKITPAQKIRSYTKSDDSDD</sequence>
<dbReference type="InterPro" id="IPR054530">
    <property type="entry name" value="TcaA_4th"/>
</dbReference>